<dbReference type="Gene3D" id="3.40.50.1820">
    <property type="entry name" value="alpha/beta hydrolase"/>
    <property type="match status" value="1"/>
</dbReference>
<dbReference type="GeneID" id="19246350"/>
<reference evidence="7 8" key="1">
    <citation type="journal article" date="2011" name="PLoS Genet.">
        <title>Genome sequencing and comparative transcriptomics of the model entomopathogenic fungi Metarhizium anisopliae and M. acridum.</title>
        <authorList>
            <person name="Gao Q."/>
            <person name="Jin K."/>
            <person name="Ying S.H."/>
            <person name="Zhang Y."/>
            <person name="Xiao G."/>
            <person name="Shang Y."/>
            <person name="Duan Z."/>
            <person name="Hu X."/>
            <person name="Xie X.Q."/>
            <person name="Zhou G."/>
            <person name="Peng G."/>
            <person name="Luo Z."/>
            <person name="Huang W."/>
            <person name="Wang B."/>
            <person name="Fang W."/>
            <person name="Wang S."/>
            <person name="Zhong Y."/>
            <person name="Ma L.J."/>
            <person name="St Leger R.J."/>
            <person name="Zhao G.P."/>
            <person name="Pei Y."/>
            <person name="Feng M.G."/>
            <person name="Xia Y."/>
            <person name="Wang C."/>
        </authorList>
    </citation>
    <scope>NUCLEOTIDE SEQUENCE [LARGE SCALE GENOMIC DNA]</scope>
    <source>
        <strain evidence="7 8">CQMa 102</strain>
    </source>
</reference>
<dbReference type="InterPro" id="IPR013154">
    <property type="entry name" value="ADH-like_N"/>
</dbReference>
<evidence type="ECO:0000313" key="8">
    <source>
        <dbReference type="Proteomes" id="UP000002499"/>
    </source>
</evidence>
<dbReference type="KEGG" id="maw:19246350"/>
<dbReference type="HOGENOM" id="CLU_470970_0_0_1"/>
<dbReference type="InParanoid" id="E9DWP1"/>
<dbReference type="eggNOG" id="KOG4178">
    <property type="taxonomic scope" value="Eukaryota"/>
</dbReference>
<dbReference type="PANTHER" id="PTHR48106">
    <property type="entry name" value="QUINONE OXIDOREDUCTASE PIG3-RELATED"/>
    <property type="match status" value="1"/>
</dbReference>
<dbReference type="Pfam" id="PF08240">
    <property type="entry name" value="ADH_N"/>
    <property type="match status" value="1"/>
</dbReference>
<dbReference type="GO" id="GO:0070402">
    <property type="term" value="F:NADPH binding"/>
    <property type="evidence" value="ECO:0007669"/>
    <property type="project" value="TreeGrafter"/>
</dbReference>
<dbReference type="Proteomes" id="UP000002499">
    <property type="component" value="Unassembled WGS sequence"/>
</dbReference>
<proteinExistence type="predicted"/>
<evidence type="ECO:0000259" key="6">
    <source>
        <dbReference type="SMART" id="SM00829"/>
    </source>
</evidence>
<dbReference type="FunCoup" id="E9DWP1">
    <property type="interactions" value="638"/>
</dbReference>
<dbReference type="Gene3D" id="3.40.50.720">
    <property type="entry name" value="NAD(P)-binding Rossmann-like Domain"/>
    <property type="match status" value="1"/>
</dbReference>
<gene>
    <name evidence="7" type="ORF">MAC_02039</name>
</gene>
<dbReference type="FunFam" id="3.40.50.720:FF:000053">
    <property type="entry name" value="Quinone oxidoreductase 1"/>
    <property type="match status" value="1"/>
</dbReference>
<dbReference type="GO" id="GO:0008270">
    <property type="term" value="F:zinc ion binding"/>
    <property type="evidence" value="ECO:0007669"/>
    <property type="project" value="InterPro"/>
</dbReference>
<dbReference type="EMBL" id="GL698478">
    <property type="protein sequence ID" value="EFY92091.1"/>
    <property type="molecule type" value="Genomic_DNA"/>
</dbReference>
<keyword evidence="2" id="KW-0560">Oxidoreductase</keyword>
<dbReference type="CDD" id="cd05286">
    <property type="entry name" value="QOR2"/>
    <property type="match status" value="1"/>
</dbReference>
<dbReference type="InterPro" id="IPR036291">
    <property type="entry name" value="NAD(P)-bd_dom_sf"/>
</dbReference>
<dbReference type="eggNOG" id="KOG1197">
    <property type="taxonomic scope" value="Eukaryota"/>
</dbReference>
<dbReference type="GO" id="GO:0005829">
    <property type="term" value="C:cytosol"/>
    <property type="evidence" value="ECO:0007669"/>
    <property type="project" value="TreeGrafter"/>
</dbReference>
<evidence type="ECO:0000256" key="3">
    <source>
        <dbReference type="ARBA" id="ARBA00043088"/>
    </source>
</evidence>
<dbReference type="InterPro" id="IPR020843">
    <property type="entry name" value="ER"/>
</dbReference>
<dbReference type="STRING" id="655827.E9DWP1"/>
<protein>
    <recommendedName>
        <fullName evidence="4">Probable quinone oxidoreductase</fullName>
    </recommendedName>
    <alternativeName>
        <fullName evidence="3">NADPH:quinone reductase</fullName>
    </alternativeName>
</protein>
<keyword evidence="1" id="KW-0521">NADP</keyword>
<evidence type="ECO:0000256" key="1">
    <source>
        <dbReference type="ARBA" id="ARBA00022857"/>
    </source>
</evidence>
<keyword evidence="8" id="KW-1185">Reference proteome</keyword>
<dbReference type="InterPro" id="IPR000073">
    <property type="entry name" value="AB_hydrolase_1"/>
</dbReference>
<feature type="domain" description="Enoyl reductase (ER)" evidence="6">
    <location>
        <begin position="269"/>
        <end position="576"/>
    </location>
</feature>
<evidence type="ECO:0000256" key="4">
    <source>
        <dbReference type="ARBA" id="ARBA00070796"/>
    </source>
</evidence>
<organism evidence="8">
    <name type="scientific">Metarhizium acridum (strain CQMa 102)</name>
    <dbReference type="NCBI Taxonomy" id="655827"/>
    <lineage>
        <taxon>Eukaryota</taxon>
        <taxon>Fungi</taxon>
        <taxon>Dikarya</taxon>
        <taxon>Ascomycota</taxon>
        <taxon>Pezizomycotina</taxon>
        <taxon>Sordariomycetes</taxon>
        <taxon>Hypocreomycetidae</taxon>
        <taxon>Hypocreales</taxon>
        <taxon>Clavicipitaceae</taxon>
        <taxon>Metarhizium</taxon>
    </lineage>
</organism>
<dbReference type="SMART" id="SM00829">
    <property type="entry name" value="PKS_ER"/>
    <property type="match status" value="1"/>
</dbReference>
<evidence type="ECO:0000313" key="7">
    <source>
        <dbReference type="EMBL" id="EFY92091.1"/>
    </source>
</evidence>
<dbReference type="AlphaFoldDB" id="E9DWP1"/>
<dbReference type="OrthoDB" id="48317at2759"/>
<dbReference type="PROSITE" id="PS01162">
    <property type="entry name" value="QOR_ZETA_CRYSTAL"/>
    <property type="match status" value="1"/>
</dbReference>
<dbReference type="GO" id="GO:0003960">
    <property type="term" value="F:quinone reductase (NADPH) activity"/>
    <property type="evidence" value="ECO:0007669"/>
    <property type="project" value="InterPro"/>
</dbReference>
<dbReference type="InterPro" id="IPR013149">
    <property type="entry name" value="ADH-like_C"/>
</dbReference>
<dbReference type="GO" id="GO:0035925">
    <property type="term" value="F:mRNA 3'-UTR AU-rich region binding"/>
    <property type="evidence" value="ECO:0007669"/>
    <property type="project" value="TreeGrafter"/>
</dbReference>
<dbReference type="PANTHER" id="PTHR48106:SF13">
    <property type="entry name" value="QUINONE OXIDOREDUCTASE-RELATED"/>
    <property type="match status" value="1"/>
</dbReference>
<dbReference type="InterPro" id="IPR029058">
    <property type="entry name" value="AB_hydrolase_fold"/>
</dbReference>
<feature type="region of interest" description="Disordered" evidence="5">
    <location>
        <begin position="234"/>
        <end position="254"/>
    </location>
</feature>
<dbReference type="InterPro" id="IPR011032">
    <property type="entry name" value="GroES-like_sf"/>
</dbReference>
<dbReference type="SUPFAM" id="SSF51735">
    <property type="entry name" value="NAD(P)-binding Rossmann-fold domains"/>
    <property type="match status" value="1"/>
</dbReference>
<dbReference type="InterPro" id="IPR047618">
    <property type="entry name" value="QOR-like"/>
</dbReference>
<evidence type="ECO:0000256" key="5">
    <source>
        <dbReference type="SAM" id="MobiDB-lite"/>
    </source>
</evidence>
<feature type="compositionally biased region" description="Polar residues" evidence="5">
    <location>
        <begin position="235"/>
        <end position="245"/>
    </location>
</feature>
<dbReference type="SUPFAM" id="SSF50129">
    <property type="entry name" value="GroES-like"/>
    <property type="match status" value="1"/>
</dbReference>
<evidence type="ECO:0000256" key="2">
    <source>
        <dbReference type="ARBA" id="ARBA00023002"/>
    </source>
</evidence>
<dbReference type="InterPro" id="IPR002364">
    <property type="entry name" value="Quin_OxRdtase/zeta-crystal_CS"/>
</dbReference>
<dbReference type="SUPFAM" id="SSF53474">
    <property type="entry name" value="alpha/beta-Hydrolases"/>
    <property type="match status" value="1"/>
</dbReference>
<accession>E9DWP1</accession>
<sequence>MFNGLIAFSITTQADPPVTIKGLQTSPESPLPPLLLLHGFPQTRHMWHRIVPHLTTTYNLIIPDLRGYGESSKPPSIAAYAKSAMAKDMIALMNHLNHETFFTTTAPGSPTSSSSIIPSTQEFATAYFHWFFLIQPAPLPETLISATPRKFAELYMGGKDGKRLDVFDEACYEEPRIVRACPIITSNWLRLASPVCHHQPPPPLTYPAITSSVSSPSTYTHHCRQLSSFPPHPSAPTTCSYSQTQPAPKPPSMAPVPATMKAVQVSKTGGVEVLEYKDVPVPTPKEGQVLVKNEFAGVNFIDTYFRSGLYKLNLPVILGSEAAGEVVSHHKDVTDLPVGTKVVYMDSQAYAQYTAVPASRVIAIPAGLTTEQAAASFLQGLTAWTFIREAGNVQPGQWALVHAAAGGVGQLLVQMLKSLGAKVIGTASTQEKCDLAKKLGAEWTVSSKDDVVARVNEITGGHGVDAIFDGVGAATFDADLQMIALKGRLVSFGNASGPVPDFSIFRLSDKNVTLLRPKVHGYVSERRDLEKYSAELFEKITSGQVKIAIHDIYPLKEVGRAHSDLESRKTKGKLLLSVE</sequence>
<dbReference type="Pfam" id="PF00561">
    <property type="entry name" value="Abhydrolase_1"/>
    <property type="match status" value="1"/>
</dbReference>
<name>E9DWP1_METAQ</name>
<dbReference type="Gene3D" id="3.90.180.10">
    <property type="entry name" value="Medium-chain alcohol dehydrogenases, catalytic domain"/>
    <property type="match status" value="1"/>
</dbReference>
<dbReference type="Pfam" id="PF00107">
    <property type="entry name" value="ADH_zinc_N"/>
    <property type="match status" value="1"/>
</dbReference>